<proteinExistence type="predicted"/>
<keyword evidence="2" id="KW-1185">Reference proteome</keyword>
<reference evidence="1" key="1">
    <citation type="submission" date="2023-05" db="EMBL/GenBank/DDBJ databases">
        <authorList>
            <person name="Zhang X."/>
        </authorList>
    </citation>
    <scope>NUCLEOTIDE SEQUENCE</scope>
    <source>
        <strain evidence="1">BD1B2-1</strain>
    </source>
</reference>
<organism evidence="1 2">
    <name type="scientific">Xanthocytophaga agilis</name>
    <dbReference type="NCBI Taxonomy" id="3048010"/>
    <lineage>
        <taxon>Bacteria</taxon>
        <taxon>Pseudomonadati</taxon>
        <taxon>Bacteroidota</taxon>
        <taxon>Cytophagia</taxon>
        <taxon>Cytophagales</taxon>
        <taxon>Rhodocytophagaceae</taxon>
        <taxon>Xanthocytophaga</taxon>
    </lineage>
</organism>
<dbReference type="Proteomes" id="UP001232063">
    <property type="component" value="Unassembled WGS sequence"/>
</dbReference>
<comment type="caution">
    <text evidence="1">The sequence shown here is derived from an EMBL/GenBank/DDBJ whole genome shotgun (WGS) entry which is preliminary data.</text>
</comment>
<evidence type="ECO:0000313" key="1">
    <source>
        <dbReference type="EMBL" id="MDJ1505407.1"/>
    </source>
</evidence>
<name>A0AAE3RBR8_9BACT</name>
<gene>
    <name evidence="1" type="ORF">QNI22_32425</name>
</gene>
<evidence type="ECO:0000313" key="2">
    <source>
        <dbReference type="Proteomes" id="UP001232063"/>
    </source>
</evidence>
<protein>
    <submittedName>
        <fullName evidence="1">Uncharacterized protein</fullName>
    </submittedName>
</protein>
<dbReference type="AlphaFoldDB" id="A0AAE3RBR8"/>
<accession>A0AAE3RBR8</accession>
<dbReference type="RefSeq" id="WP_314517424.1">
    <property type="nucleotide sequence ID" value="NZ_JASJOU010000016.1"/>
</dbReference>
<dbReference type="EMBL" id="JASJOU010000016">
    <property type="protein sequence ID" value="MDJ1505407.1"/>
    <property type="molecule type" value="Genomic_DNA"/>
</dbReference>
<sequence>MFKCVIGDVIVPEQDFTDQRSGRCSQNGHKRTLAPETFFISRKVIGHDKSLAGALIPNVKDWRYQTFFRIDSTPVST</sequence>